<accession>A0A8X6K4U1</accession>
<name>A0A8X6K4U1_TRICU</name>
<evidence type="ECO:0000313" key="1">
    <source>
        <dbReference type="EMBL" id="GFQ63920.1"/>
    </source>
</evidence>
<dbReference type="OrthoDB" id="6759200at2759"/>
<proteinExistence type="predicted"/>
<organism evidence="1 2">
    <name type="scientific">Trichonephila clavata</name>
    <name type="common">Joro spider</name>
    <name type="synonym">Nephila clavata</name>
    <dbReference type="NCBI Taxonomy" id="2740835"/>
    <lineage>
        <taxon>Eukaryota</taxon>
        <taxon>Metazoa</taxon>
        <taxon>Ecdysozoa</taxon>
        <taxon>Arthropoda</taxon>
        <taxon>Chelicerata</taxon>
        <taxon>Arachnida</taxon>
        <taxon>Araneae</taxon>
        <taxon>Araneomorphae</taxon>
        <taxon>Entelegynae</taxon>
        <taxon>Araneoidea</taxon>
        <taxon>Nephilidae</taxon>
        <taxon>Trichonephila</taxon>
    </lineage>
</organism>
<sequence length="108" mass="12673">MQQWIKDIKPNVEFVPCLNYSLNLVFVYAASVEVNSVTFFGTLERENAVILFFSTSSHRWEVLFKSTGKSLKRIQDTRRSARGDAVNYIRHYYKETFTAPEKLTERNE</sequence>
<evidence type="ECO:0000313" key="2">
    <source>
        <dbReference type="Proteomes" id="UP000887116"/>
    </source>
</evidence>
<dbReference type="EMBL" id="BMAO01009988">
    <property type="protein sequence ID" value="GFQ63920.1"/>
    <property type="molecule type" value="Genomic_DNA"/>
</dbReference>
<protein>
    <submittedName>
        <fullName evidence="1">Uncharacterized protein</fullName>
    </submittedName>
</protein>
<gene>
    <name evidence="1" type="ORF">TNCT_562861</name>
</gene>
<dbReference type="Proteomes" id="UP000887116">
    <property type="component" value="Unassembled WGS sequence"/>
</dbReference>
<reference evidence="1" key="1">
    <citation type="submission" date="2020-07" db="EMBL/GenBank/DDBJ databases">
        <title>Multicomponent nature underlies the extraordinary mechanical properties of spider dragline silk.</title>
        <authorList>
            <person name="Kono N."/>
            <person name="Nakamura H."/>
            <person name="Mori M."/>
            <person name="Yoshida Y."/>
            <person name="Ohtoshi R."/>
            <person name="Malay A.D."/>
            <person name="Moran D.A.P."/>
            <person name="Tomita M."/>
            <person name="Numata K."/>
            <person name="Arakawa K."/>
        </authorList>
    </citation>
    <scope>NUCLEOTIDE SEQUENCE</scope>
</reference>
<dbReference type="AlphaFoldDB" id="A0A8X6K4U1"/>
<comment type="caution">
    <text evidence="1">The sequence shown here is derived from an EMBL/GenBank/DDBJ whole genome shotgun (WGS) entry which is preliminary data.</text>
</comment>
<keyword evidence="2" id="KW-1185">Reference proteome</keyword>